<dbReference type="Pfam" id="PF00027">
    <property type="entry name" value="cNMP_binding"/>
    <property type="match status" value="1"/>
</dbReference>
<protein>
    <submittedName>
        <fullName evidence="6">Crp/Fnr family transcriptional regulator</fullName>
    </submittedName>
</protein>
<comment type="caution">
    <text evidence="6">The sequence shown here is derived from an EMBL/GenBank/DDBJ whole genome shotgun (WGS) entry which is preliminary data.</text>
</comment>
<dbReference type="PROSITE" id="PS51063">
    <property type="entry name" value="HTH_CRP_2"/>
    <property type="match status" value="1"/>
</dbReference>
<dbReference type="Proteomes" id="UP000824241">
    <property type="component" value="Unassembled WGS sequence"/>
</dbReference>
<dbReference type="InterPro" id="IPR012318">
    <property type="entry name" value="HTH_CRP"/>
</dbReference>
<dbReference type="SUPFAM" id="SSF51206">
    <property type="entry name" value="cAMP-binding domain-like"/>
    <property type="match status" value="1"/>
</dbReference>
<dbReference type="GO" id="GO:0005829">
    <property type="term" value="C:cytosol"/>
    <property type="evidence" value="ECO:0007669"/>
    <property type="project" value="TreeGrafter"/>
</dbReference>
<evidence type="ECO:0000259" key="5">
    <source>
        <dbReference type="PROSITE" id="PS51063"/>
    </source>
</evidence>
<name>A0A9D1DZ38_9FIRM</name>
<dbReference type="EMBL" id="DVHA01000248">
    <property type="protein sequence ID" value="HIR61444.1"/>
    <property type="molecule type" value="Genomic_DNA"/>
</dbReference>
<reference evidence="6" key="1">
    <citation type="submission" date="2020-10" db="EMBL/GenBank/DDBJ databases">
        <authorList>
            <person name="Gilroy R."/>
        </authorList>
    </citation>
    <scope>NUCLEOTIDE SEQUENCE</scope>
    <source>
        <strain evidence="6">CHK189-12415</strain>
    </source>
</reference>
<dbReference type="PROSITE" id="PS50042">
    <property type="entry name" value="CNMP_BINDING_3"/>
    <property type="match status" value="1"/>
</dbReference>
<proteinExistence type="predicted"/>
<dbReference type="InterPro" id="IPR000595">
    <property type="entry name" value="cNMP-bd_dom"/>
</dbReference>
<keyword evidence="3" id="KW-0804">Transcription</keyword>
<evidence type="ECO:0000259" key="4">
    <source>
        <dbReference type="PROSITE" id="PS50042"/>
    </source>
</evidence>
<sequence>MDFPTLSEQLKGSALFAGCTGAEIEGLLPALHARQVVYEKGETVLSTGEPVREIGLVLDGSVRMENVDIWGHVSLLGRAEAGDIFAEAYALAPGEPLMVSVTADGRAEILFLSADGLSGDAPGAGKAVRGLLTLLARKSLALSRRTVHTAPKTIREKLLSYLSDQALQAGRPDFSIPFNRQQLADYLGVDRSALSGELSKMRREGILEYRKNAFVLKQAADWT</sequence>
<accession>A0A9D1DZ38</accession>
<dbReference type="Pfam" id="PF13545">
    <property type="entry name" value="HTH_Crp_2"/>
    <property type="match status" value="1"/>
</dbReference>
<organism evidence="6 7">
    <name type="scientific">Candidatus Faecivivens stercoravium</name>
    <dbReference type="NCBI Taxonomy" id="2840803"/>
    <lineage>
        <taxon>Bacteria</taxon>
        <taxon>Bacillati</taxon>
        <taxon>Bacillota</taxon>
        <taxon>Clostridia</taxon>
        <taxon>Eubacteriales</taxon>
        <taxon>Oscillospiraceae</taxon>
        <taxon>Oscillospiraceae incertae sedis</taxon>
        <taxon>Candidatus Faecivivens</taxon>
    </lineage>
</organism>
<evidence type="ECO:0000313" key="6">
    <source>
        <dbReference type="EMBL" id="HIR61444.1"/>
    </source>
</evidence>
<feature type="domain" description="Cyclic nucleotide-binding" evidence="4">
    <location>
        <begin position="15"/>
        <end position="113"/>
    </location>
</feature>
<dbReference type="GO" id="GO:0003677">
    <property type="term" value="F:DNA binding"/>
    <property type="evidence" value="ECO:0007669"/>
    <property type="project" value="UniProtKB-KW"/>
</dbReference>
<dbReference type="SUPFAM" id="SSF46785">
    <property type="entry name" value="Winged helix' DNA-binding domain"/>
    <property type="match status" value="1"/>
</dbReference>
<dbReference type="InterPro" id="IPR036390">
    <property type="entry name" value="WH_DNA-bd_sf"/>
</dbReference>
<dbReference type="Gene3D" id="2.60.120.10">
    <property type="entry name" value="Jelly Rolls"/>
    <property type="match status" value="1"/>
</dbReference>
<dbReference type="InterPro" id="IPR014710">
    <property type="entry name" value="RmlC-like_jellyroll"/>
</dbReference>
<dbReference type="GO" id="GO:0003700">
    <property type="term" value="F:DNA-binding transcription factor activity"/>
    <property type="evidence" value="ECO:0007669"/>
    <property type="project" value="TreeGrafter"/>
</dbReference>
<evidence type="ECO:0000256" key="2">
    <source>
        <dbReference type="ARBA" id="ARBA00023125"/>
    </source>
</evidence>
<reference evidence="6" key="2">
    <citation type="journal article" date="2021" name="PeerJ">
        <title>Extensive microbial diversity within the chicken gut microbiome revealed by metagenomics and culture.</title>
        <authorList>
            <person name="Gilroy R."/>
            <person name="Ravi A."/>
            <person name="Getino M."/>
            <person name="Pursley I."/>
            <person name="Horton D.L."/>
            <person name="Alikhan N.F."/>
            <person name="Baker D."/>
            <person name="Gharbi K."/>
            <person name="Hall N."/>
            <person name="Watson M."/>
            <person name="Adriaenssens E.M."/>
            <person name="Foster-Nyarko E."/>
            <person name="Jarju S."/>
            <person name="Secka A."/>
            <person name="Antonio M."/>
            <person name="Oren A."/>
            <person name="Chaudhuri R.R."/>
            <person name="La Ragione R."/>
            <person name="Hildebrand F."/>
            <person name="Pallen M.J."/>
        </authorList>
    </citation>
    <scope>NUCLEOTIDE SEQUENCE</scope>
    <source>
        <strain evidence="6">CHK189-12415</strain>
    </source>
</reference>
<gene>
    <name evidence="6" type="ORF">IAB37_07730</name>
</gene>
<evidence type="ECO:0000313" key="7">
    <source>
        <dbReference type="Proteomes" id="UP000824241"/>
    </source>
</evidence>
<dbReference type="PANTHER" id="PTHR24567:SF58">
    <property type="entry name" value="CYCLIC AMP-BINDING REGULATORY PROTEIN"/>
    <property type="match status" value="1"/>
</dbReference>
<dbReference type="CDD" id="cd00038">
    <property type="entry name" value="CAP_ED"/>
    <property type="match status" value="1"/>
</dbReference>
<evidence type="ECO:0000256" key="1">
    <source>
        <dbReference type="ARBA" id="ARBA00023015"/>
    </source>
</evidence>
<dbReference type="PANTHER" id="PTHR24567">
    <property type="entry name" value="CRP FAMILY TRANSCRIPTIONAL REGULATORY PROTEIN"/>
    <property type="match status" value="1"/>
</dbReference>
<evidence type="ECO:0000256" key="3">
    <source>
        <dbReference type="ARBA" id="ARBA00023163"/>
    </source>
</evidence>
<keyword evidence="2" id="KW-0238">DNA-binding</keyword>
<dbReference type="InterPro" id="IPR018490">
    <property type="entry name" value="cNMP-bd_dom_sf"/>
</dbReference>
<dbReference type="SMART" id="SM00100">
    <property type="entry name" value="cNMP"/>
    <property type="match status" value="1"/>
</dbReference>
<feature type="domain" description="HTH crp-type" evidence="5">
    <location>
        <begin position="152"/>
        <end position="220"/>
    </location>
</feature>
<keyword evidence="1" id="KW-0805">Transcription regulation</keyword>
<dbReference type="InterPro" id="IPR050397">
    <property type="entry name" value="Env_Response_Regulators"/>
</dbReference>
<dbReference type="AlphaFoldDB" id="A0A9D1DZ38"/>